<evidence type="ECO:0000313" key="2">
    <source>
        <dbReference type="EMBL" id="GES81836.1"/>
    </source>
</evidence>
<gene>
    <name evidence="2" type="ORF">RCL2_000907700</name>
</gene>
<dbReference type="Proteomes" id="UP000615446">
    <property type="component" value="Unassembled WGS sequence"/>
</dbReference>
<sequence length="132" mass="15186">MKDLYNVGEDKLQDFMAKEYGLKETDYGARKESARPKQSGFASRKYGSAEPSPTKIFNRDKEKITKNKQKEISKNTVSLFVKYPGNKITAGSVMLPSKEEFQKVQLERREELSSRIIEASLKVKEKMRSEEV</sequence>
<name>A0A8H3L7Q0_9GLOM</name>
<comment type="caution">
    <text evidence="2">The sequence shown here is derived from an EMBL/GenBank/DDBJ whole genome shotgun (WGS) entry which is preliminary data.</text>
</comment>
<feature type="region of interest" description="Disordered" evidence="1">
    <location>
        <begin position="28"/>
        <end position="60"/>
    </location>
</feature>
<accession>A0A8H3L7Q0</accession>
<dbReference type="EMBL" id="BLAL01000058">
    <property type="protein sequence ID" value="GES81836.1"/>
    <property type="molecule type" value="Genomic_DNA"/>
</dbReference>
<evidence type="ECO:0000256" key="1">
    <source>
        <dbReference type="SAM" id="MobiDB-lite"/>
    </source>
</evidence>
<dbReference type="AlphaFoldDB" id="A0A8H3L7Q0"/>
<proteinExistence type="predicted"/>
<organism evidence="2 3">
    <name type="scientific">Rhizophagus clarus</name>
    <dbReference type="NCBI Taxonomy" id="94130"/>
    <lineage>
        <taxon>Eukaryota</taxon>
        <taxon>Fungi</taxon>
        <taxon>Fungi incertae sedis</taxon>
        <taxon>Mucoromycota</taxon>
        <taxon>Glomeromycotina</taxon>
        <taxon>Glomeromycetes</taxon>
        <taxon>Glomerales</taxon>
        <taxon>Glomeraceae</taxon>
        <taxon>Rhizophagus</taxon>
    </lineage>
</organism>
<reference evidence="2" key="1">
    <citation type="submission" date="2019-10" db="EMBL/GenBank/DDBJ databases">
        <title>Conservation and host-specific expression of non-tandemly repeated heterogenous ribosome RNA gene in arbuscular mycorrhizal fungi.</title>
        <authorList>
            <person name="Maeda T."/>
            <person name="Kobayashi Y."/>
            <person name="Nakagawa T."/>
            <person name="Ezawa T."/>
            <person name="Yamaguchi K."/>
            <person name="Bino T."/>
            <person name="Nishimoto Y."/>
            <person name="Shigenobu S."/>
            <person name="Kawaguchi M."/>
        </authorList>
    </citation>
    <scope>NUCLEOTIDE SEQUENCE</scope>
    <source>
        <strain evidence="2">HR1</strain>
    </source>
</reference>
<protein>
    <submittedName>
        <fullName evidence="2">Uncharacterized protein</fullName>
    </submittedName>
</protein>
<evidence type="ECO:0000313" key="3">
    <source>
        <dbReference type="Proteomes" id="UP000615446"/>
    </source>
</evidence>